<comment type="caution">
    <text evidence="6">Lacks conserved residue(s) required for the propagation of feature annotation.</text>
</comment>
<dbReference type="SUPFAM" id="SSF47781">
    <property type="entry name" value="RuvA domain 2-like"/>
    <property type="match status" value="1"/>
</dbReference>
<dbReference type="GO" id="GO:0006281">
    <property type="term" value="P:DNA repair"/>
    <property type="evidence" value="ECO:0007669"/>
    <property type="project" value="UniProtKB-UniRule"/>
</dbReference>
<comment type="domain">
    <text evidence="6">Has three domains with a flexible linker between the domains II and III and assumes an 'L' shape. Domain III is highly mobile and contacts RuvB.</text>
</comment>
<dbReference type="Gene3D" id="1.10.8.10">
    <property type="entry name" value="DNA helicase RuvA subunit, C-terminal domain"/>
    <property type="match status" value="1"/>
</dbReference>
<organism evidence="8 9">
    <name type="scientific">Neolewinella marina</name>
    <dbReference type="NCBI Taxonomy" id="438751"/>
    <lineage>
        <taxon>Bacteria</taxon>
        <taxon>Pseudomonadati</taxon>
        <taxon>Bacteroidota</taxon>
        <taxon>Saprospiria</taxon>
        <taxon>Saprospirales</taxon>
        <taxon>Lewinellaceae</taxon>
        <taxon>Neolewinella</taxon>
    </lineage>
</organism>
<evidence type="ECO:0000256" key="2">
    <source>
        <dbReference type="ARBA" id="ARBA00022763"/>
    </source>
</evidence>
<comment type="caution">
    <text evidence="8">The sequence shown here is derived from an EMBL/GenBank/DDBJ whole genome shotgun (WGS) entry which is preliminary data.</text>
</comment>
<accession>A0A2G0CEE3</accession>
<comment type="subunit">
    <text evidence="6">Homotetramer. Forms an RuvA(8)-RuvB(12)-Holliday junction (HJ) complex. HJ DNA is sandwiched between 2 RuvA tetramers; dsDNA enters through RuvA and exits via RuvB. An RuvB hexamer assembles on each DNA strand where it exits the tetramer. Each RuvB hexamer is contacted by two RuvA subunits (via domain III) on 2 adjacent RuvB subunits; this complex drives branch migration. In the full resolvosome a probable DNA-RuvA(4)-RuvB(12)-RuvC(2) complex forms which resolves the HJ.</text>
</comment>
<evidence type="ECO:0000259" key="7">
    <source>
        <dbReference type="SMART" id="SM00278"/>
    </source>
</evidence>
<dbReference type="GO" id="GO:0005524">
    <property type="term" value="F:ATP binding"/>
    <property type="evidence" value="ECO:0007669"/>
    <property type="project" value="InterPro"/>
</dbReference>
<evidence type="ECO:0000256" key="6">
    <source>
        <dbReference type="HAMAP-Rule" id="MF_00031"/>
    </source>
</evidence>
<dbReference type="CDD" id="cd14332">
    <property type="entry name" value="UBA_RuvA_C"/>
    <property type="match status" value="1"/>
</dbReference>
<dbReference type="InterPro" id="IPR010994">
    <property type="entry name" value="RuvA_2-like"/>
</dbReference>
<keyword evidence="5 6" id="KW-0234">DNA repair</keyword>
<dbReference type="GO" id="GO:0009379">
    <property type="term" value="C:Holliday junction helicase complex"/>
    <property type="evidence" value="ECO:0007669"/>
    <property type="project" value="InterPro"/>
</dbReference>
<evidence type="ECO:0000256" key="3">
    <source>
        <dbReference type="ARBA" id="ARBA00023125"/>
    </source>
</evidence>
<dbReference type="GO" id="GO:0009378">
    <property type="term" value="F:four-way junction helicase activity"/>
    <property type="evidence" value="ECO:0007669"/>
    <property type="project" value="InterPro"/>
</dbReference>
<comment type="function">
    <text evidence="6">The RuvA-RuvB-RuvC complex processes Holliday junction (HJ) DNA during genetic recombination and DNA repair, while the RuvA-RuvB complex plays an important role in the rescue of blocked DNA replication forks via replication fork reversal (RFR). RuvA specifically binds to HJ cruciform DNA, conferring on it an open structure. The RuvB hexamer acts as an ATP-dependent pump, pulling dsDNA into and through the RuvAB complex. HJ branch migration allows RuvC to scan DNA until it finds its consensus sequence, where it cleaves and resolves the cruciform DNA.</text>
</comment>
<feature type="domain" description="Helix-hairpin-helix DNA-binding motif class 1" evidence="7">
    <location>
        <begin position="72"/>
        <end position="91"/>
    </location>
</feature>
<evidence type="ECO:0000313" key="8">
    <source>
        <dbReference type="EMBL" id="PHK98332.1"/>
    </source>
</evidence>
<dbReference type="RefSeq" id="WP_099106718.1">
    <property type="nucleotide sequence ID" value="NZ_JAATJF010000004.1"/>
</dbReference>
<feature type="region of interest" description="Domain III" evidence="6">
    <location>
        <begin position="150"/>
        <end position="197"/>
    </location>
</feature>
<dbReference type="OrthoDB" id="5293449at2"/>
<feature type="domain" description="Helix-hairpin-helix DNA-binding motif class 1" evidence="7">
    <location>
        <begin position="107"/>
        <end position="126"/>
    </location>
</feature>
<dbReference type="Gene3D" id="2.40.50.140">
    <property type="entry name" value="Nucleic acid-binding proteins"/>
    <property type="match status" value="1"/>
</dbReference>
<dbReference type="InterPro" id="IPR003583">
    <property type="entry name" value="Hlx-hairpin-Hlx_DNA-bd_motif"/>
</dbReference>
<dbReference type="InterPro" id="IPR000085">
    <property type="entry name" value="RuvA"/>
</dbReference>
<proteinExistence type="inferred from homology"/>
<dbReference type="AlphaFoldDB" id="A0A2G0CEE3"/>
<comment type="similarity">
    <text evidence="6">Belongs to the RuvA family.</text>
</comment>
<keyword evidence="4 6" id="KW-0233">DNA recombination</keyword>
<dbReference type="InterPro" id="IPR013849">
    <property type="entry name" value="DNA_helicase_Holl-junc_RuvA_I"/>
</dbReference>
<keyword evidence="9" id="KW-1185">Reference proteome</keyword>
<dbReference type="GO" id="GO:0048476">
    <property type="term" value="C:Holliday junction resolvase complex"/>
    <property type="evidence" value="ECO:0007669"/>
    <property type="project" value="UniProtKB-UniRule"/>
</dbReference>
<dbReference type="GO" id="GO:0005737">
    <property type="term" value="C:cytoplasm"/>
    <property type="evidence" value="ECO:0007669"/>
    <property type="project" value="UniProtKB-SubCell"/>
</dbReference>
<sequence length="197" mass="21457">MIAYVKGTVAHKNPSFVVVEAGGIGYHINISLYTYTRIEGAETVTLLTHFHVKEDQQTLFGFYEEQERNLFRLLISVSGVGPATALVVLSSMNAEELRAAVIGEDVSSIRKVKGIGPKTAQRIILDLKDKMIKESGESPTMLSPQSNTLRSEALSALVNLGFGRPAVQRALNRVLAAHPQTATPEDLIKLALRELSS</sequence>
<dbReference type="InterPro" id="IPR036267">
    <property type="entry name" value="RuvA_C_sf"/>
</dbReference>
<comment type="subcellular location">
    <subcellularLocation>
        <location evidence="6">Cytoplasm</location>
    </subcellularLocation>
</comment>
<keyword evidence="2 6" id="KW-0227">DNA damage</keyword>
<keyword evidence="1 6" id="KW-0963">Cytoplasm</keyword>
<evidence type="ECO:0000256" key="4">
    <source>
        <dbReference type="ARBA" id="ARBA00023172"/>
    </source>
</evidence>
<dbReference type="Pfam" id="PF14520">
    <property type="entry name" value="HHH_5"/>
    <property type="match status" value="1"/>
</dbReference>
<evidence type="ECO:0000256" key="1">
    <source>
        <dbReference type="ARBA" id="ARBA00022490"/>
    </source>
</evidence>
<dbReference type="EMBL" id="PDLO01000004">
    <property type="protein sequence ID" value="PHK98332.1"/>
    <property type="molecule type" value="Genomic_DNA"/>
</dbReference>
<dbReference type="SUPFAM" id="SSF46929">
    <property type="entry name" value="DNA helicase RuvA subunit, C-terminal domain"/>
    <property type="match status" value="1"/>
</dbReference>
<dbReference type="InterPro" id="IPR012340">
    <property type="entry name" value="NA-bd_OB-fold"/>
</dbReference>
<dbReference type="InterPro" id="IPR011114">
    <property type="entry name" value="RuvA_C"/>
</dbReference>
<dbReference type="Gene3D" id="1.10.150.20">
    <property type="entry name" value="5' to 3' exonuclease, C-terminal subdomain"/>
    <property type="match status" value="1"/>
</dbReference>
<dbReference type="HAMAP" id="MF_00031">
    <property type="entry name" value="DNA_HJ_migration_RuvA"/>
    <property type="match status" value="1"/>
</dbReference>
<gene>
    <name evidence="6" type="primary">ruvA</name>
    <name evidence="8" type="ORF">CGL56_11565</name>
</gene>
<protein>
    <recommendedName>
        <fullName evidence="6">Holliday junction branch migration complex subunit RuvA</fullName>
    </recommendedName>
</protein>
<dbReference type="SMART" id="SM00278">
    <property type="entry name" value="HhH1"/>
    <property type="match status" value="2"/>
</dbReference>
<dbReference type="GO" id="GO:0000400">
    <property type="term" value="F:four-way junction DNA binding"/>
    <property type="evidence" value="ECO:0007669"/>
    <property type="project" value="UniProtKB-UniRule"/>
</dbReference>
<keyword evidence="3 6" id="KW-0238">DNA-binding</keyword>
<name>A0A2G0CEE3_9BACT</name>
<dbReference type="Proteomes" id="UP000226437">
    <property type="component" value="Unassembled WGS sequence"/>
</dbReference>
<dbReference type="GO" id="GO:0006310">
    <property type="term" value="P:DNA recombination"/>
    <property type="evidence" value="ECO:0007669"/>
    <property type="project" value="UniProtKB-UniRule"/>
</dbReference>
<dbReference type="Pfam" id="PF07499">
    <property type="entry name" value="RuvA_C"/>
    <property type="match status" value="1"/>
</dbReference>
<dbReference type="SUPFAM" id="SSF50249">
    <property type="entry name" value="Nucleic acid-binding proteins"/>
    <property type="match status" value="1"/>
</dbReference>
<evidence type="ECO:0000313" key="9">
    <source>
        <dbReference type="Proteomes" id="UP000226437"/>
    </source>
</evidence>
<dbReference type="NCBIfam" id="TIGR00084">
    <property type="entry name" value="ruvA"/>
    <property type="match status" value="1"/>
</dbReference>
<evidence type="ECO:0000256" key="5">
    <source>
        <dbReference type="ARBA" id="ARBA00023204"/>
    </source>
</evidence>
<reference evidence="8 9" key="1">
    <citation type="submission" date="2017-10" db="EMBL/GenBank/DDBJ databases">
        <title>The draft genome sequence of Lewinella marina KCTC 32374.</title>
        <authorList>
            <person name="Wang K."/>
        </authorList>
    </citation>
    <scope>NUCLEOTIDE SEQUENCE [LARGE SCALE GENOMIC DNA]</scope>
    <source>
        <strain evidence="8 9">MKG-38</strain>
    </source>
</reference>
<dbReference type="Pfam" id="PF01330">
    <property type="entry name" value="RuvA_N"/>
    <property type="match status" value="1"/>
</dbReference>